<accession>A0A5B8UWK2</accession>
<keyword evidence="2" id="KW-1185">Reference proteome</keyword>
<protein>
    <submittedName>
        <fullName evidence="1">Uncharacterized protein</fullName>
    </submittedName>
</protein>
<dbReference type="AlphaFoldDB" id="A0A5B8UWK2"/>
<proteinExistence type="predicted"/>
<dbReference type="EMBL" id="CP042436">
    <property type="protein sequence ID" value="QEC63343.1"/>
    <property type="molecule type" value="Genomic_DNA"/>
</dbReference>
<dbReference type="KEGG" id="mgin:FRZ54_12410"/>
<dbReference type="RefSeq" id="WP_147031919.1">
    <property type="nucleotide sequence ID" value="NZ_CP042436.1"/>
</dbReference>
<gene>
    <name evidence="1" type="ORF">FRZ54_12410</name>
</gene>
<dbReference type="Proteomes" id="UP000321479">
    <property type="component" value="Chromosome"/>
</dbReference>
<dbReference type="OrthoDB" id="793431at2"/>
<evidence type="ECO:0000313" key="1">
    <source>
        <dbReference type="EMBL" id="QEC63343.1"/>
    </source>
</evidence>
<name>A0A5B8UWK2_9SPHI</name>
<organism evidence="1 2">
    <name type="scientific">Mucilaginibacter ginsenosidivorans</name>
    <dbReference type="NCBI Taxonomy" id="398053"/>
    <lineage>
        <taxon>Bacteria</taxon>
        <taxon>Pseudomonadati</taxon>
        <taxon>Bacteroidota</taxon>
        <taxon>Sphingobacteriia</taxon>
        <taxon>Sphingobacteriales</taxon>
        <taxon>Sphingobacteriaceae</taxon>
        <taxon>Mucilaginibacter</taxon>
    </lineage>
</organism>
<sequence>MIEKTLKTTDGKILVRIPTVLNELTLGQMMAMQEKHYLDDLDAISILSGVPKEELNSVRNFEDFLVFGNYVMALSNQIKYLYDSDLIPSRITFTIGQKKVVVNVIRNLSVEPAGAFLAARDIIADEINEHISLYGEEDWREHFQPSLKACCSVLAHYFFCRVTGKRYDEYEAEDFCEEVKKLRVTEALPIARHFFTSYPNLLKQKIAFSQQFRLYWRKKQVSRRLKNSSI</sequence>
<evidence type="ECO:0000313" key="2">
    <source>
        <dbReference type="Proteomes" id="UP000321479"/>
    </source>
</evidence>
<reference evidence="1 2" key="1">
    <citation type="journal article" date="2017" name="Curr. Microbiol.">
        <title>Mucilaginibacter ginsenosidivorans sp. nov., Isolated from Soil of Ginseng Field.</title>
        <authorList>
            <person name="Kim M.M."/>
            <person name="Siddiqi M.Z."/>
            <person name="Im W.T."/>
        </authorList>
    </citation>
    <scope>NUCLEOTIDE SEQUENCE [LARGE SCALE GENOMIC DNA]</scope>
    <source>
        <strain evidence="1 2">Gsoil 3017</strain>
    </source>
</reference>